<dbReference type="InterPro" id="IPR012338">
    <property type="entry name" value="Beta-lactam/transpept-like"/>
</dbReference>
<protein>
    <submittedName>
        <fullName evidence="4">Beta-lactamase</fullName>
    </submittedName>
</protein>
<gene>
    <name evidence="4" type="ORF">ACPOL_3966</name>
</gene>
<feature type="region of interest" description="Disordered" evidence="1">
    <location>
        <begin position="298"/>
        <end position="339"/>
    </location>
</feature>
<evidence type="ECO:0000313" key="5">
    <source>
        <dbReference type="Proteomes" id="UP000253606"/>
    </source>
</evidence>
<dbReference type="InterPro" id="IPR001466">
    <property type="entry name" value="Beta-lactam-related"/>
</dbReference>
<organism evidence="4 5">
    <name type="scientific">Acidisarcina polymorpha</name>
    <dbReference type="NCBI Taxonomy" id="2211140"/>
    <lineage>
        <taxon>Bacteria</taxon>
        <taxon>Pseudomonadati</taxon>
        <taxon>Acidobacteriota</taxon>
        <taxon>Terriglobia</taxon>
        <taxon>Terriglobales</taxon>
        <taxon>Acidobacteriaceae</taxon>
        <taxon>Acidisarcina</taxon>
    </lineage>
</organism>
<evidence type="ECO:0000313" key="4">
    <source>
        <dbReference type="EMBL" id="AXC13245.1"/>
    </source>
</evidence>
<keyword evidence="2" id="KW-0732">Signal</keyword>
<dbReference type="InterPro" id="IPR050491">
    <property type="entry name" value="AmpC-like"/>
</dbReference>
<dbReference type="Proteomes" id="UP000253606">
    <property type="component" value="Chromosome"/>
</dbReference>
<accession>A0A2Z5G3P1</accession>
<dbReference type="Gene3D" id="3.40.710.10">
    <property type="entry name" value="DD-peptidase/beta-lactamase superfamily"/>
    <property type="match status" value="1"/>
</dbReference>
<dbReference type="PANTHER" id="PTHR46825:SF9">
    <property type="entry name" value="BETA-LACTAMASE-RELATED DOMAIN-CONTAINING PROTEIN"/>
    <property type="match status" value="1"/>
</dbReference>
<feature type="chain" id="PRO_5016454354" evidence="2">
    <location>
        <begin position="22"/>
        <end position="339"/>
    </location>
</feature>
<name>A0A2Z5G3P1_9BACT</name>
<evidence type="ECO:0000256" key="2">
    <source>
        <dbReference type="SAM" id="SignalP"/>
    </source>
</evidence>
<keyword evidence="5" id="KW-1185">Reference proteome</keyword>
<dbReference type="EMBL" id="CP030840">
    <property type="protein sequence ID" value="AXC13245.1"/>
    <property type="molecule type" value="Genomic_DNA"/>
</dbReference>
<reference evidence="4 5" key="1">
    <citation type="journal article" date="2018" name="Front. Microbiol.">
        <title>Hydrolytic Capabilities as a Key to Environmental Success: Chitinolytic and Cellulolytic Acidobacteria From Acidic Sub-arctic Soils and Boreal Peatlands.</title>
        <authorList>
            <person name="Belova S.E."/>
            <person name="Ravin N.V."/>
            <person name="Pankratov T.A."/>
            <person name="Rakitin A.L."/>
            <person name="Ivanova A.A."/>
            <person name="Beletsky A.V."/>
            <person name="Mardanov A.V."/>
            <person name="Sinninghe Damste J.S."/>
            <person name="Dedysh S.N."/>
        </authorList>
    </citation>
    <scope>NUCLEOTIDE SEQUENCE [LARGE SCALE GENOMIC DNA]</scope>
    <source>
        <strain evidence="4 5">SBC82</strain>
    </source>
</reference>
<dbReference type="KEGG" id="abas:ACPOL_3966"/>
<sequence length="339" mass="37626">MPASRTITVHLIGLLSTCALAQLPQTPSRPTPVISTQQAGVKTAATPALAVHPLEAADLQAFFDGIVPLQLERSDIAGASVLVMQDGKVLLRKGYGYADEKNRKAVDPETTIFRLASISKLFTWISVMQLQEQGKLDIDTDINRYLDFKIKPAFGKPITLRNLMTHTGGFEEESRDIIITDPKQTIALRDFLIQNEPARLYAPGTIPAYSNYGVGLAGYIVQRISGEPFEEYVQDHIFIPLGMIHSTFYQPAPKSLAALPSEGYRGNTEKPPLGFEIFNAPPGWRRLLYRERHGPFRPGAAERRRARREAHPEAGNIGRDENTTVSRQRPDASYLHGLL</sequence>
<evidence type="ECO:0000259" key="3">
    <source>
        <dbReference type="Pfam" id="PF00144"/>
    </source>
</evidence>
<dbReference type="OrthoDB" id="9797709at2"/>
<evidence type="ECO:0000256" key="1">
    <source>
        <dbReference type="SAM" id="MobiDB-lite"/>
    </source>
</evidence>
<dbReference type="Pfam" id="PF00144">
    <property type="entry name" value="Beta-lactamase"/>
    <property type="match status" value="1"/>
</dbReference>
<feature type="domain" description="Beta-lactamase-related" evidence="3">
    <location>
        <begin position="71"/>
        <end position="259"/>
    </location>
</feature>
<dbReference type="PANTHER" id="PTHR46825">
    <property type="entry name" value="D-ALANYL-D-ALANINE-CARBOXYPEPTIDASE/ENDOPEPTIDASE AMPH"/>
    <property type="match status" value="1"/>
</dbReference>
<dbReference type="SUPFAM" id="SSF56601">
    <property type="entry name" value="beta-lactamase/transpeptidase-like"/>
    <property type="match status" value="1"/>
</dbReference>
<dbReference type="AlphaFoldDB" id="A0A2Z5G3P1"/>
<feature type="signal peptide" evidence="2">
    <location>
        <begin position="1"/>
        <end position="21"/>
    </location>
</feature>
<proteinExistence type="predicted"/>